<evidence type="ECO:0000256" key="3">
    <source>
        <dbReference type="ARBA" id="ARBA00022692"/>
    </source>
</evidence>
<dbReference type="GO" id="GO:0016020">
    <property type="term" value="C:membrane"/>
    <property type="evidence" value="ECO:0007669"/>
    <property type="project" value="UniProtKB-SubCell"/>
</dbReference>
<dbReference type="InterPro" id="IPR044726">
    <property type="entry name" value="ABCC_6TM_D2"/>
</dbReference>
<dbReference type="CDD" id="cd18580">
    <property type="entry name" value="ABC_6TM_ABCC_D2"/>
    <property type="match status" value="1"/>
</dbReference>
<feature type="transmembrane region" description="Helical" evidence="8">
    <location>
        <begin position="370"/>
        <end position="393"/>
    </location>
</feature>
<evidence type="ECO:0000259" key="9">
    <source>
        <dbReference type="PROSITE" id="PS50893"/>
    </source>
</evidence>
<proteinExistence type="predicted"/>
<dbReference type="InterPro" id="IPR027417">
    <property type="entry name" value="P-loop_NTPase"/>
</dbReference>
<evidence type="ECO:0008006" key="13">
    <source>
        <dbReference type="Google" id="ProtNLM"/>
    </source>
</evidence>
<evidence type="ECO:0000256" key="8">
    <source>
        <dbReference type="SAM" id="Phobius"/>
    </source>
</evidence>
<evidence type="ECO:0000259" key="10">
    <source>
        <dbReference type="PROSITE" id="PS50929"/>
    </source>
</evidence>
<dbReference type="SMART" id="SM00382">
    <property type="entry name" value="AAA"/>
    <property type="match status" value="2"/>
</dbReference>
<feature type="transmembrane region" description="Helical" evidence="8">
    <location>
        <begin position="1132"/>
        <end position="1152"/>
    </location>
</feature>
<feature type="transmembrane region" description="Helical" evidence="8">
    <location>
        <begin position="124"/>
        <end position="145"/>
    </location>
</feature>
<dbReference type="PANTHER" id="PTHR24223:SF345">
    <property type="entry name" value="ABC MULTIDRUG TRANSPORTER (EUROFUNG)"/>
    <property type="match status" value="1"/>
</dbReference>
<feature type="transmembrane region" description="Helical" evidence="8">
    <location>
        <begin position="907"/>
        <end position="934"/>
    </location>
</feature>
<feature type="transmembrane region" description="Helical" evidence="8">
    <location>
        <begin position="431"/>
        <end position="450"/>
    </location>
</feature>
<dbReference type="Pfam" id="PF00664">
    <property type="entry name" value="ABC_membrane"/>
    <property type="match status" value="1"/>
</dbReference>
<keyword evidence="4" id="KW-0547">Nucleotide-binding</keyword>
<dbReference type="Pfam" id="PF00005">
    <property type="entry name" value="ABC_tran"/>
    <property type="match status" value="2"/>
</dbReference>
<feature type="domain" description="ABC transmembrane type-1" evidence="10">
    <location>
        <begin position="919"/>
        <end position="1188"/>
    </location>
</feature>
<keyword evidence="7 8" id="KW-0472">Membrane</keyword>
<evidence type="ECO:0000256" key="6">
    <source>
        <dbReference type="ARBA" id="ARBA00022989"/>
    </source>
</evidence>
<feature type="transmembrane region" description="Helical" evidence="8">
    <location>
        <begin position="546"/>
        <end position="568"/>
    </location>
</feature>
<dbReference type="Gene3D" id="1.20.1560.10">
    <property type="entry name" value="ABC transporter type 1, transmembrane domain"/>
    <property type="match status" value="2"/>
</dbReference>
<evidence type="ECO:0000256" key="2">
    <source>
        <dbReference type="ARBA" id="ARBA00022448"/>
    </source>
</evidence>
<dbReference type="EMBL" id="JANPWZ010001134">
    <property type="protein sequence ID" value="KAJ3568453.1"/>
    <property type="molecule type" value="Genomic_DNA"/>
</dbReference>
<evidence type="ECO:0000313" key="12">
    <source>
        <dbReference type="Proteomes" id="UP001148614"/>
    </source>
</evidence>
<dbReference type="FunFam" id="1.20.1560.10:FF:000066">
    <property type="entry name" value="ABC multidrug transporter (Eurofung)"/>
    <property type="match status" value="1"/>
</dbReference>
<reference evidence="11" key="1">
    <citation type="submission" date="2022-07" db="EMBL/GenBank/DDBJ databases">
        <title>Genome Sequence of Xylaria arbuscula.</title>
        <authorList>
            <person name="Buettner E."/>
        </authorList>
    </citation>
    <scope>NUCLEOTIDE SEQUENCE</scope>
    <source>
        <strain evidence="11">VT107</strain>
    </source>
</reference>
<evidence type="ECO:0000256" key="7">
    <source>
        <dbReference type="ARBA" id="ARBA00023136"/>
    </source>
</evidence>
<dbReference type="Gene3D" id="3.40.50.300">
    <property type="entry name" value="P-loop containing nucleotide triphosphate hydrolases"/>
    <property type="match status" value="2"/>
</dbReference>
<dbReference type="InterPro" id="IPR050173">
    <property type="entry name" value="ABC_transporter_C-like"/>
</dbReference>
<feature type="transmembrane region" description="Helical" evidence="8">
    <location>
        <begin position="1164"/>
        <end position="1186"/>
    </location>
</feature>
<dbReference type="CDD" id="cd03250">
    <property type="entry name" value="ABCC_MRP_domain1"/>
    <property type="match status" value="1"/>
</dbReference>
<evidence type="ECO:0000256" key="1">
    <source>
        <dbReference type="ARBA" id="ARBA00004141"/>
    </source>
</evidence>
<feature type="domain" description="ABC transporter" evidence="9">
    <location>
        <begin position="619"/>
        <end position="848"/>
    </location>
</feature>
<dbReference type="SUPFAM" id="SSF52540">
    <property type="entry name" value="P-loop containing nucleoside triphosphate hydrolases"/>
    <property type="match status" value="2"/>
</dbReference>
<dbReference type="Proteomes" id="UP001148614">
    <property type="component" value="Unassembled WGS sequence"/>
</dbReference>
<keyword evidence="12" id="KW-1185">Reference proteome</keyword>
<comment type="subcellular location">
    <subcellularLocation>
        <location evidence="1">Membrane</location>
        <topology evidence="1">Multi-pass membrane protein</topology>
    </subcellularLocation>
</comment>
<accession>A0A9W8NC89</accession>
<feature type="domain" description="ABC transmembrane type-1" evidence="10">
    <location>
        <begin position="397"/>
        <end position="569"/>
    </location>
</feature>
<name>A0A9W8NC89_9PEZI</name>
<dbReference type="Pfam" id="PF24357">
    <property type="entry name" value="TMD0_ABC"/>
    <property type="match status" value="1"/>
</dbReference>
<dbReference type="GO" id="GO:0016887">
    <property type="term" value="F:ATP hydrolysis activity"/>
    <property type="evidence" value="ECO:0007669"/>
    <property type="project" value="InterPro"/>
</dbReference>
<gene>
    <name evidence="11" type="ORF">NPX13_g6414</name>
</gene>
<keyword evidence="3 8" id="KW-0812">Transmembrane</keyword>
<dbReference type="VEuPathDB" id="FungiDB:F4678DRAFT_451313"/>
<dbReference type="PANTHER" id="PTHR24223">
    <property type="entry name" value="ATP-BINDING CASSETTE SUB-FAMILY C"/>
    <property type="match status" value="1"/>
</dbReference>
<dbReference type="InterPro" id="IPR011527">
    <property type="entry name" value="ABC1_TM_dom"/>
</dbReference>
<feature type="transmembrane region" description="Helical" evidence="8">
    <location>
        <begin position="511"/>
        <end position="534"/>
    </location>
</feature>
<sequence length="1390" mass="152012">MPRIVMCTAFRNLATVTSKPGFSSVPLYPSRKEGIESIESETAGRRRSRPSHNLSVMSFLACSNANDQSFGPSVSGCRDDFDFTVRFEQLFFSLVPCVIFIVLCVWRILTLAGRTIVVQAQSLWLGKLGAIISYASLELAFLVITRTGSSISNGFAISASSLRLVAAACMLPLSSFENNRSPRPSVLLGTYLSLTILLDIAQARTFWLASSTQPEKASTVIFTTALAVKVVIEILEAQKKTRWLEWDKNGHSPEETCGVYSLGLYSWLNKLALEGYQKILRVQDLYPLDTTMASAHLQSRFKEHFKSSSFVGSKYRLLLILSRTLQRQLVLPVIPRLALLGFTLSQPFFIESLIGYLARPAASVSANTGYGLIGASSLIYGGIALSTALYWYFQYHIERIDQGFRSLHEIWANTAQVAISAFLLYKQLGSAFAVPIVIVIICALGILAPIKYTARGQRLWMDEIQRRVGLTSNVIASMKNLKISGLTTPVTSFVQKLRVSELATSKEYRRLVLISATLAYIPLLTSPFLTFAIAQQTLDVTKIYTSLSYLLLMTHPLSQLFQSFPLVVGGIECLHRIQSFLESEDRHDYRTISSPGGAEEKTAISQPGLEVNSALDGPVISIEAGKFGWLPDQAVLNDINIFVGKGSLTMVVGPIGSGKSSLCKALLGEIPYCHGKVTINMRSSQVGYCEQAPFLSNGSIRDNIVGFSPFDEARYAEVIDATLLHEDCRTLLQGHDTIIGSNGITLSGGQKQRVALTRALYLQTDLLVLDDVFSGLDADTGDQVFGRIFGRTGLLKNRGTSVVLCTHSPESLPNADYIIALENGRIVEQGGFNELNVDGGYIHGLYIKATLDTDTSTTDTELKVDRTVSPATQCPVEPTASEAPDPTRQTGDLDVYKIYFKSMGWSLTILFFFFDITHGVFVNFPTVWLSYWAVDGTSANPSHTDSYYIGLYSLYQIAALFSLAALAFLLLLTGVSRAGASLHHTALKTMVHAPLRFFTTTDQGVILNLFSQDLNLVDNDLPGALLNTIISVFVAIGQAAVIASSVPYLAISYPFIGAILYVLQRFYLRTSRQLRLLDLEAKSPLYTHFLDTARGIDTLRAFDVISQNRAKNLHLLDTSQQPAYLLIMIQQWLAVVLNLVVGVIAILLMSLATQLRSSSGITGASLVTLLGFGESLGGIIISYTQLETSIGAISRLKSFSDAVRPEERDNEDIHPCRDWPEKGDVSIQNVSASYSVPEEEGAKDTTAGLALHDISLHIRSGEKVAICGRTGSGKSSLIALLLKLLEPLPTTPDCVRIDNVSLARLDRTAIRQQITAIPQDAVFLPEGSTFFANMDPSEAASLEDAQAALQAVGLWDFVQERGGLKASMAEGTLSQGQRQLFSPARAILRR</sequence>
<dbReference type="InterPro" id="IPR036640">
    <property type="entry name" value="ABC1_TM_sf"/>
</dbReference>
<dbReference type="PROSITE" id="PS50929">
    <property type="entry name" value="ABC_TM1F"/>
    <property type="match status" value="2"/>
</dbReference>
<evidence type="ECO:0000313" key="11">
    <source>
        <dbReference type="EMBL" id="KAJ3568453.1"/>
    </source>
</evidence>
<dbReference type="PROSITE" id="PS50893">
    <property type="entry name" value="ABC_TRANSPORTER_2"/>
    <property type="match status" value="1"/>
</dbReference>
<dbReference type="InterPro" id="IPR056227">
    <property type="entry name" value="TMD0_ABC"/>
</dbReference>
<keyword evidence="5" id="KW-0067">ATP-binding</keyword>
<evidence type="ECO:0000256" key="4">
    <source>
        <dbReference type="ARBA" id="ARBA00022741"/>
    </source>
</evidence>
<feature type="transmembrane region" description="Helical" evidence="8">
    <location>
        <begin position="954"/>
        <end position="975"/>
    </location>
</feature>
<dbReference type="InterPro" id="IPR003439">
    <property type="entry name" value="ABC_transporter-like_ATP-bd"/>
</dbReference>
<feature type="transmembrane region" description="Helical" evidence="8">
    <location>
        <begin position="1024"/>
        <end position="1042"/>
    </location>
</feature>
<comment type="caution">
    <text evidence="11">The sequence shown here is derived from an EMBL/GenBank/DDBJ whole genome shotgun (WGS) entry which is preliminary data.</text>
</comment>
<organism evidence="11 12">
    <name type="scientific">Xylaria arbuscula</name>
    <dbReference type="NCBI Taxonomy" id="114810"/>
    <lineage>
        <taxon>Eukaryota</taxon>
        <taxon>Fungi</taxon>
        <taxon>Dikarya</taxon>
        <taxon>Ascomycota</taxon>
        <taxon>Pezizomycotina</taxon>
        <taxon>Sordariomycetes</taxon>
        <taxon>Xylariomycetidae</taxon>
        <taxon>Xylariales</taxon>
        <taxon>Xylariaceae</taxon>
        <taxon>Xylaria</taxon>
    </lineage>
</organism>
<keyword evidence="2" id="KW-0813">Transport</keyword>
<feature type="transmembrane region" description="Helical" evidence="8">
    <location>
        <begin position="1048"/>
        <end position="1068"/>
    </location>
</feature>
<feature type="transmembrane region" description="Helical" evidence="8">
    <location>
        <begin position="90"/>
        <end position="112"/>
    </location>
</feature>
<evidence type="ECO:0000256" key="5">
    <source>
        <dbReference type="ARBA" id="ARBA00022840"/>
    </source>
</evidence>
<dbReference type="SUPFAM" id="SSF90123">
    <property type="entry name" value="ABC transporter transmembrane region"/>
    <property type="match status" value="2"/>
</dbReference>
<dbReference type="GO" id="GO:0005524">
    <property type="term" value="F:ATP binding"/>
    <property type="evidence" value="ECO:0007669"/>
    <property type="project" value="UniProtKB-KW"/>
</dbReference>
<keyword evidence="6 8" id="KW-1133">Transmembrane helix</keyword>
<protein>
    <recommendedName>
        <fullName evidence="13">ABC transporter</fullName>
    </recommendedName>
</protein>
<dbReference type="InterPro" id="IPR003593">
    <property type="entry name" value="AAA+_ATPase"/>
</dbReference>
<dbReference type="GO" id="GO:0140359">
    <property type="term" value="F:ABC-type transporter activity"/>
    <property type="evidence" value="ECO:0007669"/>
    <property type="project" value="InterPro"/>
</dbReference>